<dbReference type="PROSITE" id="PS00061">
    <property type="entry name" value="ADH_SHORT"/>
    <property type="match status" value="1"/>
</dbReference>
<protein>
    <submittedName>
        <fullName evidence="4">SDR family NAD(P)-dependent oxidoreductase</fullName>
    </submittedName>
</protein>
<evidence type="ECO:0000256" key="3">
    <source>
        <dbReference type="RuleBase" id="RU000363"/>
    </source>
</evidence>
<organism evidence="4 5">
    <name type="scientific">Fimbriimonas ginsengisoli</name>
    <dbReference type="NCBI Taxonomy" id="1005039"/>
    <lineage>
        <taxon>Bacteria</taxon>
        <taxon>Bacillati</taxon>
        <taxon>Armatimonadota</taxon>
        <taxon>Fimbriimonadia</taxon>
        <taxon>Fimbriimonadales</taxon>
        <taxon>Fimbriimonadaceae</taxon>
        <taxon>Fimbriimonas</taxon>
    </lineage>
</organism>
<comment type="similarity">
    <text evidence="1 3">Belongs to the short-chain dehydrogenases/reductases (SDR) family.</text>
</comment>
<dbReference type="EMBL" id="JACOSL010000025">
    <property type="protein sequence ID" value="MBI1756175.1"/>
    <property type="molecule type" value="Genomic_DNA"/>
</dbReference>
<evidence type="ECO:0000313" key="4">
    <source>
        <dbReference type="EMBL" id="MBI1756175.1"/>
    </source>
</evidence>
<sequence length="242" mass="26155">MVRFERAIVVGASSGIGAEIVRQLAARGCKVAAVARRLDRLQALAAEFPGLVVAFQHDVTRCNEAPAVFQEATKQLGGLDLVVYAAGVMPAVGPDEFDFEKDRQMVEANFLGAVAWLNQAAIRFQNTRQGTIVGVGSVAGDRGRRGQPVYNATKAALATYLEALRNRLSRYGVKVVTVKPGPTQTEMTASLGLKAVPTAEATARRILAKAGRTGERYLSPVHWVVFTILRNVPSPIFRRLKL</sequence>
<reference evidence="4" key="1">
    <citation type="submission" date="2020-07" db="EMBL/GenBank/DDBJ databases">
        <title>Huge and variable diversity of episymbiotic CPR bacteria and DPANN archaea in groundwater ecosystems.</title>
        <authorList>
            <person name="He C.Y."/>
            <person name="Keren R."/>
            <person name="Whittaker M."/>
            <person name="Farag I.F."/>
            <person name="Doudna J."/>
            <person name="Cate J.H.D."/>
            <person name="Banfield J.F."/>
        </authorList>
    </citation>
    <scope>NUCLEOTIDE SEQUENCE</scope>
    <source>
        <strain evidence="4">NC_groundwater_17_Pr7_B-0.1um_64_12</strain>
    </source>
</reference>
<dbReference type="PRINTS" id="PR00080">
    <property type="entry name" value="SDRFAMILY"/>
</dbReference>
<gene>
    <name evidence="4" type="ORF">HYR64_03610</name>
</gene>
<dbReference type="Proteomes" id="UP000727962">
    <property type="component" value="Unassembled WGS sequence"/>
</dbReference>
<dbReference type="GO" id="GO:0016491">
    <property type="term" value="F:oxidoreductase activity"/>
    <property type="evidence" value="ECO:0007669"/>
    <property type="project" value="UniProtKB-KW"/>
</dbReference>
<name>A0A931LWK0_FIMGI</name>
<dbReference type="AlphaFoldDB" id="A0A931LWK0"/>
<dbReference type="InterPro" id="IPR020904">
    <property type="entry name" value="Sc_DH/Rdtase_CS"/>
</dbReference>
<dbReference type="PRINTS" id="PR00081">
    <property type="entry name" value="GDHRDH"/>
</dbReference>
<dbReference type="PANTHER" id="PTHR44196:SF3">
    <property type="entry name" value="SHORT CHAIN DEHYDROGENASE FAMILY PROTEIN"/>
    <property type="match status" value="1"/>
</dbReference>
<dbReference type="SUPFAM" id="SSF51735">
    <property type="entry name" value="NAD(P)-binding Rossmann-fold domains"/>
    <property type="match status" value="1"/>
</dbReference>
<evidence type="ECO:0000256" key="1">
    <source>
        <dbReference type="ARBA" id="ARBA00006484"/>
    </source>
</evidence>
<comment type="caution">
    <text evidence="4">The sequence shown here is derived from an EMBL/GenBank/DDBJ whole genome shotgun (WGS) entry which is preliminary data.</text>
</comment>
<dbReference type="Pfam" id="PF00106">
    <property type="entry name" value="adh_short"/>
    <property type="match status" value="1"/>
</dbReference>
<proteinExistence type="inferred from homology"/>
<dbReference type="InterPro" id="IPR036291">
    <property type="entry name" value="NAD(P)-bd_dom_sf"/>
</dbReference>
<keyword evidence="2" id="KW-0560">Oxidoreductase</keyword>
<evidence type="ECO:0000256" key="2">
    <source>
        <dbReference type="ARBA" id="ARBA00023002"/>
    </source>
</evidence>
<dbReference type="GO" id="GO:0016020">
    <property type="term" value="C:membrane"/>
    <property type="evidence" value="ECO:0007669"/>
    <property type="project" value="TreeGrafter"/>
</dbReference>
<evidence type="ECO:0000313" key="5">
    <source>
        <dbReference type="Proteomes" id="UP000727962"/>
    </source>
</evidence>
<dbReference type="Gene3D" id="3.40.50.720">
    <property type="entry name" value="NAD(P)-binding Rossmann-like Domain"/>
    <property type="match status" value="1"/>
</dbReference>
<dbReference type="InterPro" id="IPR002347">
    <property type="entry name" value="SDR_fam"/>
</dbReference>
<accession>A0A931LWK0</accession>
<dbReference type="PANTHER" id="PTHR44196">
    <property type="entry name" value="DEHYDROGENASE/REDUCTASE SDR FAMILY MEMBER 7B"/>
    <property type="match status" value="1"/>
</dbReference>